<evidence type="ECO:0000256" key="4">
    <source>
        <dbReference type="ARBA" id="ARBA00022980"/>
    </source>
</evidence>
<dbReference type="Pfam" id="PF10236">
    <property type="entry name" value="DAP3"/>
    <property type="match status" value="1"/>
</dbReference>
<dbReference type="STRING" id="109280.ENSHCOP00000005556"/>
<dbReference type="GeneTree" id="ENSGT00390000015248"/>
<reference evidence="8" key="1">
    <citation type="submission" date="2025-08" db="UniProtKB">
        <authorList>
            <consortium name="Ensembl"/>
        </authorList>
    </citation>
    <scope>IDENTIFICATION</scope>
</reference>
<name>A0A3Q2XYM4_HIPCM</name>
<sequence length="395" mass="45414">MALHRMPLRLRQTVTHVRWLHTSGLGQQQEALVVEPEPEPFSVFRTQQNDPASQSEKHIGQFYTIPPADIRTLFPHGLPRRYQQQVKTFTEAAVMVRQPALEVISYLKETDMSKPAQRYMFYGLKGGGKTLSLCHAVHFCYTQGWLVLHIPDAHSWVKNCKELLPSSFNASRFDQPLQATEWLRNFKITNEPFLSKIKTRQRYLWTKRELTEEGSPLGELVDQGINRVKSSSDVVGALMKELRQQSGQPGCDFHLAVAVDGVNALWGKSSIQKEDKSEVDPDELTLVYNLRKMMRNNWTGGAIITTLSHTGAVYPPKLAYLPQELLGERGFDNMDPFIPVSVPYYSEKEFESCFLYYMDRNWLQHPMSRTEEGKKEIIFMTDRNPSLLDRICAFL</sequence>
<accession>A0A3Q2XYM4</accession>
<organism evidence="8 9">
    <name type="scientific">Hippocampus comes</name>
    <name type="common">Tiger tail seahorse</name>
    <dbReference type="NCBI Taxonomy" id="109280"/>
    <lineage>
        <taxon>Eukaryota</taxon>
        <taxon>Metazoa</taxon>
        <taxon>Chordata</taxon>
        <taxon>Craniata</taxon>
        <taxon>Vertebrata</taxon>
        <taxon>Euteleostomi</taxon>
        <taxon>Actinopterygii</taxon>
        <taxon>Neopterygii</taxon>
        <taxon>Teleostei</taxon>
        <taxon>Neoteleostei</taxon>
        <taxon>Acanthomorphata</taxon>
        <taxon>Syngnathiaria</taxon>
        <taxon>Syngnathiformes</taxon>
        <taxon>Syngnathoidei</taxon>
        <taxon>Syngnathidae</taxon>
        <taxon>Hippocampus</taxon>
    </lineage>
</organism>
<protein>
    <recommendedName>
        <fullName evidence="7">Small ribosomal subunit protein mS29</fullName>
    </recommendedName>
</protein>
<dbReference type="InterPro" id="IPR019368">
    <property type="entry name" value="Ribosomal_mS29"/>
</dbReference>
<keyword evidence="4" id="KW-0689">Ribosomal protein</keyword>
<keyword evidence="9" id="KW-1185">Reference proteome</keyword>
<evidence type="ECO:0000256" key="5">
    <source>
        <dbReference type="ARBA" id="ARBA00023128"/>
    </source>
</evidence>
<evidence type="ECO:0000313" key="8">
    <source>
        <dbReference type="Ensembl" id="ENSHCOP00000005556.1"/>
    </source>
</evidence>
<keyword evidence="6" id="KW-0687">Ribonucleoprotein</keyword>
<dbReference type="AlphaFoldDB" id="A0A3Q2XYM4"/>
<dbReference type="GeneID" id="109521016"/>
<keyword evidence="3" id="KW-0809">Transit peptide</keyword>
<dbReference type="GO" id="GO:0003735">
    <property type="term" value="F:structural constituent of ribosome"/>
    <property type="evidence" value="ECO:0007669"/>
    <property type="project" value="TreeGrafter"/>
</dbReference>
<evidence type="ECO:0000313" key="9">
    <source>
        <dbReference type="Proteomes" id="UP000264820"/>
    </source>
</evidence>
<evidence type="ECO:0000256" key="7">
    <source>
        <dbReference type="ARBA" id="ARBA00035140"/>
    </source>
</evidence>
<dbReference type="PANTHER" id="PTHR12810">
    <property type="entry name" value="MITOCHONDRIAL 28S RIBOSOMAL PROTEIN S29"/>
    <property type="match status" value="1"/>
</dbReference>
<dbReference type="GO" id="GO:0005763">
    <property type="term" value="C:mitochondrial small ribosomal subunit"/>
    <property type="evidence" value="ECO:0007669"/>
    <property type="project" value="TreeGrafter"/>
</dbReference>
<reference evidence="8" key="2">
    <citation type="submission" date="2025-09" db="UniProtKB">
        <authorList>
            <consortium name="Ensembl"/>
        </authorList>
    </citation>
    <scope>IDENTIFICATION</scope>
</reference>
<evidence type="ECO:0000256" key="6">
    <source>
        <dbReference type="ARBA" id="ARBA00023274"/>
    </source>
</evidence>
<dbReference type="InterPro" id="IPR008092">
    <property type="entry name" value="Ribosomal_mS29_met"/>
</dbReference>
<keyword evidence="5" id="KW-0496">Mitochondrion</keyword>
<proteinExistence type="inferred from homology"/>
<dbReference type="Ensembl" id="ENSHCOT00000005170.1">
    <property type="protein sequence ID" value="ENSHCOP00000005556.1"/>
    <property type="gene ID" value="ENSHCOG00000007242.1"/>
</dbReference>
<dbReference type="CTD" id="7818"/>
<dbReference type="OMA" id="DITNYDW"/>
<dbReference type="KEGG" id="hcq:109521016"/>
<dbReference type="RefSeq" id="XP_019734167.1">
    <property type="nucleotide sequence ID" value="XM_019878608.1"/>
</dbReference>
<dbReference type="PRINTS" id="PR01716">
    <property type="entry name" value="DEATHASSOCP3"/>
</dbReference>
<dbReference type="Proteomes" id="UP000264820">
    <property type="component" value="Unplaced"/>
</dbReference>
<comment type="subcellular location">
    <subcellularLocation>
        <location evidence="1">Mitochondrion</location>
    </subcellularLocation>
</comment>
<evidence type="ECO:0000256" key="2">
    <source>
        <dbReference type="ARBA" id="ARBA00009863"/>
    </source>
</evidence>
<evidence type="ECO:0000256" key="1">
    <source>
        <dbReference type="ARBA" id="ARBA00004173"/>
    </source>
</evidence>
<comment type="similarity">
    <text evidence="2">Belongs to the mitochondrion-specific ribosomal protein mS29 family.</text>
</comment>
<dbReference type="OrthoDB" id="274828at2759"/>
<dbReference type="PANTHER" id="PTHR12810:SF0">
    <property type="entry name" value="SMALL RIBOSOMAL SUBUNIT PROTEIN MS29"/>
    <property type="match status" value="1"/>
</dbReference>
<dbReference type="GO" id="GO:0006915">
    <property type="term" value="P:apoptotic process"/>
    <property type="evidence" value="ECO:0007669"/>
    <property type="project" value="InterPro"/>
</dbReference>
<evidence type="ECO:0000256" key="3">
    <source>
        <dbReference type="ARBA" id="ARBA00022946"/>
    </source>
</evidence>